<dbReference type="EMBL" id="KQ976419">
    <property type="protein sequence ID" value="KYM89343.1"/>
    <property type="molecule type" value="Genomic_DNA"/>
</dbReference>
<organism evidence="1 2">
    <name type="scientific">Atta colombica</name>
    <dbReference type="NCBI Taxonomy" id="520822"/>
    <lineage>
        <taxon>Eukaryota</taxon>
        <taxon>Metazoa</taxon>
        <taxon>Ecdysozoa</taxon>
        <taxon>Arthropoda</taxon>
        <taxon>Hexapoda</taxon>
        <taxon>Insecta</taxon>
        <taxon>Pterygota</taxon>
        <taxon>Neoptera</taxon>
        <taxon>Endopterygota</taxon>
        <taxon>Hymenoptera</taxon>
        <taxon>Apocrita</taxon>
        <taxon>Aculeata</taxon>
        <taxon>Formicoidea</taxon>
        <taxon>Formicidae</taxon>
        <taxon>Myrmicinae</taxon>
        <taxon>Atta</taxon>
    </lineage>
</organism>
<accession>A0A195BR31</accession>
<proteinExistence type="predicted"/>
<protein>
    <submittedName>
        <fullName evidence="1">Uncharacterized protein</fullName>
    </submittedName>
</protein>
<evidence type="ECO:0000313" key="1">
    <source>
        <dbReference type="EMBL" id="KYM89343.1"/>
    </source>
</evidence>
<name>A0A195BR31_9HYME</name>
<dbReference type="STRING" id="520822.A0A195BR31"/>
<dbReference type="AlphaFoldDB" id="A0A195BR31"/>
<keyword evidence="2" id="KW-1185">Reference proteome</keyword>
<sequence length="210" mass="23973">MNEEAAGKAVTYKVTLKKILATRLSRLTDVLFDEPYSSAEAKRIACVSIFFINTTTYEKFKKISPSPKRFIMSSLSVNVIDLIVTMSFYRECLTKPNFYLEFLSIALALFKLTRHLSRFGIEISKLCPGFSCCNTAGNSQQQILTVHCEINVETCRFFQNEKGRYIRKASLKMEIYPINLKCIFGDLRTMSLVPACTAIYNTFVMMPENN</sequence>
<gene>
    <name evidence="1" type="ORF">ALC53_02419</name>
</gene>
<dbReference type="Proteomes" id="UP000078540">
    <property type="component" value="Unassembled WGS sequence"/>
</dbReference>
<evidence type="ECO:0000313" key="2">
    <source>
        <dbReference type="Proteomes" id="UP000078540"/>
    </source>
</evidence>
<reference evidence="1 2" key="1">
    <citation type="submission" date="2015-09" db="EMBL/GenBank/DDBJ databases">
        <title>Atta colombica WGS genome.</title>
        <authorList>
            <person name="Nygaard S."/>
            <person name="Hu H."/>
            <person name="Boomsma J."/>
            <person name="Zhang G."/>
        </authorList>
    </citation>
    <scope>NUCLEOTIDE SEQUENCE [LARGE SCALE GENOMIC DNA]</scope>
    <source>
        <strain evidence="1">Treedump-2</strain>
        <tissue evidence="1">Whole body</tissue>
    </source>
</reference>